<dbReference type="Proteomes" id="UP001597218">
    <property type="component" value="Unassembled WGS sequence"/>
</dbReference>
<protein>
    <submittedName>
        <fullName evidence="1">DUF2161 domain-containing phosphodiesterase</fullName>
    </submittedName>
</protein>
<sequence length="247" mass="29122">MADKKKKRYEIDLYNPIKEHFTNLGFVVNAEVMDCDVTALKDDELIIIELKLSLSIELLIQASKRQRLTEKVYIAIPKPSYNLRSKKWKDICHLMRRLELGLITVSFSDNNVHMDVVLEPDPFDRDRSMRRSRKRRTKLVEEIQGRFGDYNVGGSHKTKLMTAYKENCIQIACYLKHYGPLSARNLRELGTGEKTYSILYDNHYSWFEKIERGIYSISERGLSEYNEIPEITNFYMKTIEEHIIEKL</sequence>
<reference evidence="2" key="1">
    <citation type="journal article" date="2019" name="Int. J. Syst. Evol. Microbiol.">
        <title>The Global Catalogue of Microorganisms (GCM) 10K type strain sequencing project: providing services to taxonomists for standard genome sequencing and annotation.</title>
        <authorList>
            <consortium name="The Broad Institute Genomics Platform"/>
            <consortium name="The Broad Institute Genome Sequencing Center for Infectious Disease"/>
            <person name="Wu L."/>
            <person name="Ma J."/>
        </authorList>
    </citation>
    <scope>NUCLEOTIDE SEQUENCE [LARGE SCALE GENOMIC DNA]</scope>
    <source>
        <strain evidence="2">CGMCC 4.7177</strain>
    </source>
</reference>
<organism evidence="1 2">
    <name type="scientific">Sporosarcina siberiensis</name>
    <dbReference type="NCBI Taxonomy" id="1365606"/>
    <lineage>
        <taxon>Bacteria</taxon>
        <taxon>Bacillati</taxon>
        <taxon>Bacillota</taxon>
        <taxon>Bacilli</taxon>
        <taxon>Bacillales</taxon>
        <taxon>Caryophanaceae</taxon>
        <taxon>Sporosarcina</taxon>
    </lineage>
</organism>
<dbReference type="EMBL" id="JBHUGI010000027">
    <property type="protein sequence ID" value="MFD1928448.1"/>
    <property type="molecule type" value="Genomic_DNA"/>
</dbReference>
<dbReference type="RefSeq" id="WP_381537813.1">
    <property type="nucleotide sequence ID" value="NZ_JBHUGI010000027.1"/>
</dbReference>
<keyword evidence="2" id="KW-1185">Reference proteome</keyword>
<dbReference type="InterPro" id="IPR018679">
    <property type="entry name" value="DUF2161"/>
</dbReference>
<evidence type="ECO:0000313" key="2">
    <source>
        <dbReference type="Proteomes" id="UP001597218"/>
    </source>
</evidence>
<gene>
    <name evidence="1" type="ORF">ACFSFY_10335</name>
</gene>
<comment type="caution">
    <text evidence="1">The sequence shown here is derived from an EMBL/GenBank/DDBJ whole genome shotgun (WGS) entry which is preliminary data.</text>
</comment>
<accession>A0ABW4SG35</accession>
<proteinExistence type="predicted"/>
<evidence type="ECO:0000313" key="1">
    <source>
        <dbReference type="EMBL" id="MFD1928448.1"/>
    </source>
</evidence>
<dbReference type="Pfam" id="PF09929">
    <property type="entry name" value="DUF2161"/>
    <property type="match status" value="1"/>
</dbReference>
<name>A0ABW4SG35_9BACL</name>